<sequence>MNKLKYFLKLVRWPNLLMLALMQCLIKFSLLIPEFGVQSTLNWYGFSLLVLSTVCLAAAGYIINDIQDVEADQINNPNRVIIDKHLSSNLAFNWYLALNLLGVLLGFIVAQTVEKSAFFVLFIIISAVLYLYATYLKYIFLVGHLTVSLLVGFSILIVGVFELLPVLTPENRSTQLTIFKILLDYAIFAFILNFIRELIKSVEDIQGDYKVGVKSLPILVGTDRAVRIIFALSLLPVFGVIYYVFSYLNKQNIAIIYFVITVILPLIYCSIQLFSAKAKKTFSLISLEYKIIMLFGMLSMLLYKFLLA</sequence>
<dbReference type="Gene3D" id="1.20.120.1780">
    <property type="entry name" value="UbiA prenyltransferase"/>
    <property type="match status" value="1"/>
</dbReference>
<dbReference type="GO" id="GO:0016765">
    <property type="term" value="F:transferase activity, transferring alkyl or aryl (other than methyl) groups"/>
    <property type="evidence" value="ECO:0007669"/>
    <property type="project" value="InterPro"/>
</dbReference>
<organism evidence="7 8">
    <name type="scientific">Paucihalobacter ruber</name>
    <dbReference type="NCBI Taxonomy" id="2567861"/>
    <lineage>
        <taxon>Bacteria</taxon>
        <taxon>Pseudomonadati</taxon>
        <taxon>Bacteroidota</taxon>
        <taxon>Flavobacteriia</taxon>
        <taxon>Flavobacteriales</taxon>
        <taxon>Flavobacteriaceae</taxon>
        <taxon>Paucihalobacter</taxon>
    </lineage>
</organism>
<dbReference type="Gene3D" id="1.10.357.140">
    <property type="entry name" value="UbiA prenyltransferase"/>
    <property type="match status" value="1"/>
</dbReference>
<dbReference type="OrthoDB" id="9811562at2"/>
<evidence type="ECO:0000256" key="1">
    <source>
        <dbReference type="ARBA" id="ARBA00004141"/>
    </source>
</evidence>
<dbReference type="Pfam" id="PF01040">
    <property type="entry name" value="UbiA"/>
    <property type="match status" value="1"/>
</dbReference>
<keyword evidence="7" id="KW-0808">Transferase</keyword>
<feature type="transmembrane region" description="Helical" evidence="6">
    <location>
        <begin position="228"/>
        <end position="248"/>
    </location>
</feature>
<evidence type="ECO:0000313" key="8">
    <source>
        <dbReference type="Proteomes" id="UP000317332"/>
    </source>
</evidence>
<dbReference type="EMBL" id="VHIQ01000006">
    <property type="protein sequence ID" value="TPV32342.1"/>
    <property type="molecule type" value="Genomic_DNA"/>
</dbReference>
<feature type="transmembrane region" description="Helical" evidence="6">
    <location>
        <begin position="92"/>
        <end position="110"/>
    </location>
</feature>
<evidence type="ECO:0000256" key="3">
    <source>
        <dbReference type="ARBA" id="ARBA00022692"/>
    </source>
</evidence>
<dbReference type="InterPro" id="IPR044878">
    <property type="entry name" value="UbiA_sf"/>
</dbReference>
<gene>
    <name evidence="7" type="ORF">FJ651_12305</name>
</gene>
<keyword evidence="3 6" id="KW-0812">Transmembrane</keyword>
<dbReference type="InterPro" id="IPR000537">
    <property type="entry name" value="UbiA_prenyltransferase"/>
</dbReference>
<evidence type="ECO:0000256" key="6">
    <source>
        <dbReference type="SAM" id="Phobius"/>
    </source>
</evidence>
<dbReference type="PANTHER" id="PTHR42723:SF1">
    <property type="entry name" value="CHLOROPHYLL SYNTHASE, CHLOROPLASTIC"/>
    <property type="match status" value="1"/>
</dbReference>
<feature type="transmembrane region" description="Helical" evidence="6">
    <location>
        <begin position="44"/>
        <end position="63"/>
    </location>
</feature>
<dbReference type="InterPro" id="IPR050475">
    <property type="entry name" value="Prenyltransferase_related"/>
</dbReference>
<keyword evidence="2" id="KW-1003">Cell membrane</keyword>
<dbReference type="AlphaFoldDB" id="A0A506PGW5"/>
<evidence type="ECO:0000313" key="7">
    <source>
        <dbReference type="EMBL" id="TPV32342.1"/>
    </source>
</evidence>
<proteinExistence type="predicted"/>
<feature type="transmembrane region" description="Helical" evidence="6">
    <location>
        <begin position="116"/>
        <end position="133"/>
    </location>
</feature>
<dbReference type="CDD" id="cd13961">
    <property type="entry name" value="PT_UbiA_DGGGPS"/>
    <property type="match status" value="1"/>
</dbReference>
<keyword evidence="8" id="KW-1185">Reference proteome</keyword>
<reference evidence="7 8" key="1">
    <citation type="submission" date="2019-06" db="EMBL/GenBank/DDBJ databases">
        <title>Flavobacteriaceae Paucihalobacterium erythroidium CWB-1, complete genome.</title>
        <authorList>
            <person name="Wu S."/>
        </authorList>
    </citation>
    <scope>NUCLEOTIDE SEQUENCE [LARGE SCALE GENOMIC DNA]</scope>
    <source>
        <strain evidence="7 8">CWB-1</strain>
    </source>
</reference>
<dbReference type="NCBIfam" id="NF009512">
    <property type="entry name" value="PRK12872.1-1"/>
    <property type="match status" value="1"/>
</dbReference>
<keyword evidence="4 6" id="KW-1133">Transmembrane helix</keyword>
<feature type="transmembrane region" description="Helical" evidence="6">
    <location>
        <begin position="254"/>
        <end position="275"/>
    </location>
</feature>
<keyword evidence="5 6" id="KW-0472">Membrane</keyword>
<name>A0A506PGW5_9FLAO</name>
<feature type="transmembrane region" description="Helical" evidence="6">
    <location>
        <begin position="140"/>
        <end position="164"/>
    </location>
</feature>
<comment type="subcellular location">
    <subcellularLocation>
        <location evidence="1">Membrane</location>
        <topology evidence="1">Multi-pass membrane protein</topology>
    </subcellularLocation>
</comment>
<dbReference type="RefSeq" id="WP_140990837.1">
    <property type="nucleotide sequence ID" value="NZ_VHIQ01000006.1"/>
</dbReference>
<feature type="transmembrane region" description="Helical" evidence="6">
    <location>
        <begin position="287"/>
        <end position="306"/>
    </location>
</feature>
<protein>
    <submittedName>
        <fullName evidence="7">Prenyltransferase</fullName>
    </submittedName>
</protein>
<accession>A0A506PGW5</accession>
<feature type="transmembrane region" description="Helical" evidence="6">
    <location>
        <begin position="176"/>
        <end position="195"/>
    </location>
</feature>
<dbReference type="GO" id="GO:0016020">
    <property type="term" value="C:membrane"/>
    <property type="evidence" value="ECO:0007669"/>
    <property type="project" value="UniProtKB-SubCell"/>
</dbReference>
<evidence type="ECO:0000256" key="4">
    <source>
        <dbReference type="ARBA" id="ARBA00022989"/>
    </source>
</evidence>
<dbReference type="Proteomes" id="UP000317332">
    <property type="component" value="Unassembled WGS sequence"/>
</dbReference>
<evidence type="ECO:0000256" key="2">
    <source>
        <dbReference type="ARBA" id="ARBA00022475"/>
    </source>
</evidence>
<dbReference type="PANTHER" id="PTHR42723">
    <property type="entry name" value="CHLOROPHYLL SYNTHASE"/>
    <property type="match status" value="1"/>
</dbReference>
<feature type="transmembrane region" description="Helical" evidence="6">
    <location>
        <begin position="12"/>
        <end position="32"/>
    </location>
</feature>
<evidence type="ECO:0000256" key="5">
    <source>
        <dbReference type="ARBA" id="ARBA00023136"/>
    </source>
</evidence>
<comment type="caution">
    <text evidence="7">The sequence shown here is derived from an EMBL/GenBank/DDBJ whole genome shotgun (WGS) entry which is preliminary data.</text>
</comment>